<dbReference type="Gene3D" id="2.60.120.560">
    <property type="entry name" value="Exo-inulinase, domain 1"/>
    <property type="match status" value="1"/>
</dbReference>
<reference evidence="1 2" key="1">
    <citation type="submission" date="2011-11" db="EMBL/GenBank/DDBJ databases">
        <title>Complete sequence of Spirochaeta sp. grapes.</title>
        <authorList>
            <consortium name="US DOE Joint Genome Institute"/>
            <person name="Lucas S."/>
            <person name="Han J."/>
            <person name="Lapidus A."/>
            <person name="Cheng J.-F."/>
            <person name="Goodwin L."/>
            <person name="Pitluck S."/>
            <person name="Peters L."/>
            <person name="Ovchinnikova G."/>
            <person name="Munk A.C."/>
            <person name="Detter J.C."/>
            <person name="Han C."/>
            <person name="Tapia R."/>
            <person name="Land M."/>
            <person name="Hauser L."/>
            <person name="Kyrpides N."/>
            <person name="Ivanova N."/>
            <person name="Pagani I."/>
            <person name="Ritalahtilisa K."/>
            <person name="Loeffler F."/>
            <person name="Woyke T."/>
        </authorList>
    </citation>
    <scope>NUCLEOTIDE SEQUENCE [LARGE SCALE GENOMIC DNA]</scope>
    <source>
        <strain evidence="2">ATCC BAA-1885 / DSM 22778 / Grapes</strain>
    </source>
</reference>
<dbReference type="STRING" id="158190.SpiGrapes_1445"/>
<name>G8QV20_SPHPG</name>
<dbReference type="SUPFAM" id="SSF101478">
    <property type="entry name" value="ADP-ribosylglycohydrolase"/>
    <property type="match status" value="1"/>
</dbReference>
<dbReference type="InterPro" id="IPR036705">
    <property type="entry name" value="Ribosyl_crysJ1_sf"/>
</dbReference>
<dbReference type="RefSeq" id="WP_014270104.1">
    <property type="nucleotide sequence ID" value="NC_016633.1"/>
</dbReference>
<keyword evidence="2" id="KW-1185">Reference proteome</keyword>
<gene>
    <name evidence="1" type="ordered locus">SpiGrapes_1445</name>
</gene>
<organism evidence="1 2">
    <name type="scientific">Sphaerochaeta pleomorpha (strain ATCC BAA-1885 / DSM 22778 / Grapes)</name>
    <dbReference type="NCBI Taxonomy" id="158190"/>
    <lineage>
        <taxon>Bacteria</taxon>
        <taxon>Pseudomonadati</taxon>
        <taxon>Spirochaetota</taxon>
        <taxon>Spirochaetia</taxon>
        <taxon>Spirochaetales</taxon>
        <taxon>Sphaerochaetaceae</taxon>
        <taxon>Sphaerochaeta</taxon>
    </lineage>
</organism>
<dbReference type="Proteomes" id="UP000005632">
    <property type="component" value="Chromosome"/>
</dbReference>
<dbReference type="GO" id="GO:0016787">
    <property type="term" value="F:hydrolase activity"/>
    <property type="evidence" value="ECO:0007669"/>
    <property type="project" value="UniProtKB-KW"/>
</dbReference>
<dbReference type="OrthoDB" id="9761704at2"/>
<evidence type="ECO:0000313" key="1">
    <source>
        <dbReference type="EMBL" id="AEV29256.1"/>
    </source>
</evidence>
<sequence length="706" mass="77878">METSVILEKIYAGFLGMNIGIRLGAPVEPTLWNSERIERFYGDIKSYVKEFKNFAADDDVNGPVFFLRALHDGAIDRTLTAKDVSEAWLNYSREGIGMFWWGGYGVSTEHTAYLNLKNGIPAPASGSIETNGKILAEQIGGQIFIDTWGFVFPGNPPRAASYAKTAASVSHDGDGLNGASFIAACIAQAFETDNVEELIAVGLSCIPPESTYAKVVEAVRAFHREHPLDWKECLQYLQENWGYDRYPGVCHIIPNAGVCIMALLYGRTFARGIEIATMAGWDTDCNAGNVGSILGVAGGLASIPGHYRKPVNDMIVLSGISGYLNILDVPTYVKQLYSLSLRLDGKVIPKELDSCEGRLDFDFSLPGSTHGFRLSNTFSCSLRNNAVAGVGGDGALEVLFDRMVRPQSCRIFYKPFYCRSDFDDERYMPVFSPTIYPGQTVSMKIRLEKFSGESVALSPYVRNSSTKEIITFGSQIVWDEGWKDISFVIDGDLPALRGSMIDEVGILFESNSPAKNRDFGCLYLDRFTVTGKPRYLIDLQCQKKEFASITPFSHNHGSWDLVKDKNNTMMMEAMVLDHGESYTGNYFAEDVVVKGTLFPHTGTSHLVSVRVQGARRGYYAGFHQGKIGIFKHEQGVFKALVSETFTPVYEKAYTFVFRAVGTVLSFEMDGKPIVSCNDSSFAYGMVGYALFGTGRCGFGNLSVEEL</sequence>
<keyword evidence="1" id="KW-0378">Hydrolase</keyword>
<protein>
    <submittedName>
        <fullName evidence="1">ADP-ribosylglycohydrolase</fullName>
    </submittedName>
</protein>
<dbReference type="EMBL" id="CP003155">
    <property type="protein sequence ID" value="AEV29256.1"/>
    <property type="molecule type" value="Genomic_DNA"/>
</dbReference>
<dbReference type="HOGENOM" id="CLU_388180_0_0_12"/>
<dbReference type="Pfam" id="PF03747">
    <property type="entry name" value="ADP_ribosyl_GH"/>
    <property type="match status" value="1"/>
</dbReference>
<dbReference type="AlphaFoldDB" id="G8QV20"/>
<proteinExistence type="predicted"/>
<dbReference type="InterPro" id="IPR005502">
    <property type="entry name" value="Ribosyl_crysJ1"/>
</dbReference>
<dbReference type="eggNOG" id="COG1397">
    <property type="taxonomic scope" value="Bacteria"/>
</dbReference>
<dbReference type="Gene3D" id="1.10.4080.10">
    <property type="entry name" value="ADP-ribosylation/Crystallin J1"/>
    <property type="match status" value="1"/>
</dbReference>
<evidence type="ECO:0000313" key="2">
    <source>
        <dbReference type="Proteomes" id="UP000005632"/>
    </source>
</evidence>
<dbReference type="KEGG" id="sgp:SpiGrapes_1445"/>
<accession>G8QV20</accession>